<accession>A0A1A9QCU8</accession>
<evidence type="ECO:0000313" key="2">
    <source>
        <dbReference type="Proteomes" id="UP000077623"/>
    </source>
</evidence>
<dbReference type="STRING" id="432608.A6V39_04035"/>
<sequence length="62" mass="7345">MIFWEIKSINLDDATTLKDASKFCSDSDRSIMGRIIMEEYEKEKERIKKIIPHLSIDDVKRN</sequence>
<dbReference type="EMBL" id="LWUJ01000012">
    <property type="protein sequence ID" value="OAL10058.1"/>
    <property type="molecule type" value="Genomic_DNA"/>
</dbReference>
<name>A0A1A9QCU8_9MOLU</name>
<organism evidence="1 2">
    <name type="scientific">Candidatus Mycoplasma haematobovis</name>
    <dbReference type="NCBI Taxonomy" id="432608"/>
    <lineage>
        <taxon>Bacteria</taxon>
        <taxon>Bacillati</taxon>
        <taxon>Mycoplasmatota</taxon>
        <taxon>Mollicutes</taxon>
        <taxon>Mycoplasmataceae</taxon>
        <taxon>Mycoplasma</taxon>
    </lineage>
</organism>
<reference evidence="2" key="1">
    <citation type="submission" date="2016-04" db="EMBL/GenBank/DDBJ databases">
        <authorList>
            <person name="Quiroz-Castaneda R.E."/>
            <person name="Martinez-Ocampo F."/>
        </authorList>
    </citation>
    <scope>NUCLEOTIDE SEQUENCE [LARGE SCALE GENOMIC DNA]</scope>
    <source>
        <strain evidence="2">INIFAP01</strain>
    </source>
</reference>
<gene>
    <name evidence="1" type="ORF">A6V39_04035</name>
</gene>
<keyword evidence="2" id="KW-1185">Reference proteome</keyword>
<dbReference type="Proteomes" id="UP000077623">
    <property type="component" value="Unassembled WGS sequence"/>
</dbReference>
<proteinExistence type="predicted"/>
<evidence type="ECO:0000313" key="1">
    <source>
        <dbReference type="EMBL" id="OAL10058.1"/>
    </source>
</evidence>
<protein>
    <submittedName>
        <fullName evidence="1">Uncharacterized protein</fullName>
    </submittedName>
</protein>
<comment type="caution">
    <text evidence="1">The sequence shown here is derived from an EMBL/GenBank/DDBJ whole genome shotgun (WGS) entry which is preliminary data.</text>
</comment>
<dbReference type="AlphaFoldDB" id="A0A1A9QCU8"/>